<sequence length="436" mass="49936">MALVFGRPFITMHSGQPPGANLIASGQRPISPANHLNSATQLKNCPSENEPIYTHWFPPGYRFIPEDDELILHYLNNRIMNKPMPYSIIRDVELYKHNPKDLAENYSDNGINSWYFFTPRDRKYKNGSRPNRAAGDGYWKATGADKLIYYNNEVVGAKKALVFHKGKPPKGTKTSWIMQEYRVHQPPRVKLSEDDMRLDDWVLCRIYKKEEKSIPNKRQRINEDHVTELRQNDNELTQTKTNLEGMVCKENDFQEGNVLMNRFGNSLPSSHFDNTFADDHVLINSNYNFDCYDLASASFPCENSAFRSKYLQQEMASMEFEEDVLGISRDNFDLADDFGPYVDSFSGWDNVLIDNSFNHLIDPLPANFTGENSMSNNVEVPLQCSLQGSSTEDPLQGSSTEDDLEVPLHGSLQCSSTEDYSDDEFSKILTDEFRNH</sequence>
<keyword evidence="4" id="KW-0539">Nucleus</keyword>
<proteinExistence type="predicted"/>
<dbReference type="Gramene" id="OE9A071396T1">
    <property type="protein sequence ID" value="OE9A071396C1"/>
    <property type="gene ID" value="OE9A071396"/>
</dbReference>
<dbReference type="Proteomes" id="UP000594638">
    <property type="component" value="Unassembled WGS sequence"/>
</dbReference>
<protein>
    <submittedName>
        <fullName evidence="6">NAC transcription factor 29-like</fullName>
    </submittedName>
</protein>
<dbReference type="PROSITE" id="PS51005">
    <property type="entry name" value="NAC"/>
    <property type="match status" value="1"/>
</dbReference>
<dbReference type="PANTHER" id="PTHR31719">
    <property type="entry name" value="NAC TRANSCRIPTION FACTOR 56"/>
    <property type="match status" value="1"/>
</dbReference>
<dbReference type="EMBL" id="CACTIH010009252">
    <property type="protein sequence ID" value="CAA3028393.1"/>
    <property type="molecule type" value="Genomic_DNA"/>
</dbReference>
<keyword evidence="1" id="KW-0805">Transcription regulation</keyword>
<reference evidence="6 7" key="1">
    <citation type="submission" date="2019-12" db="EMBL/GenBank/DDBJ databases">
        <authorList>
            <person name="Alioto T."/>
            <person name="Alioto T."/>
            <person name="Gomez Garrido J."/>
        </authorList>
    </citation>
    <scope>NUCLEOTIDE SEQUENCE [LARGE SCALE GENOMIC DNA]</scope>
</reference>
<evidence type="ECO:0000259" key="5">
    <source>
        <dbReference type="PROSITE" id="PS51005"/>
    </source>
</evidence>
<dbReference type="InterPro" id="IPR036093">
    <property type="entry name" value="NAC_dom_sf"/>
</dbReference>
<keyword evidence="7" id="KW-1185">Reference proteome</keyword>
<dbReference type="Pfam" id="PF02365">
    <property type="entry name" value="NAM"/>
    <property type="match status" value="1"/>
</dbReference>
<evidence type="ECO:0000313" key="6">
    <source>
        <dbReference type="EMBL" id="CAA3028393.1"/>
    </source>
</evidence>
<dbReference type="InterPro" id="IPR003441">
    <property type="entry name" value="NAC-dom"/>
</dbReference>
<dbReference type="GO" id="GO:0006355">
    <property type="term" value="P:regulation of DNA-templated transcription"/>
    <property type="evidence" value="ECO:0007669"/>
    <property type="project" value="InterPro"/>
</dbReference>
<dbReference type="AlphaFoldDB" id="A0A8S0V4L4"/>
<dbReference type="PANTHER" id="PTHR31719:SF179">
    <property type="entry name" value="OS08G0148400 PROTEIN"/>
    <property type="match status" value="1"/>
</dbReference>
<name>A0A8S0V4L4_OLEEU</name>
<keyword evidence="3" id="KW-0804">Transcription</keyword>
<evidence type="ECO:0000313" key="7">
    <source>
        <dbReference type="Proteomes" id="UP000594638"/>
    </source>
</evidence>
<dbReference type="Gene3D" id="2.170.150.80">
    <property type="entry name" value="NAC domain"/>
    <property type="match status" value="1"/>
</dbReference>
<dbReference type="GO" id="GO:0003677">
    <property type="term" value="F:DNA binding"/>
    <property type="evidence" value="ECO:0007669"/>
    <property type="project" value="UniProtKB-KW"/>
</dbReference>
<gene>
    <name evidence="6" type="ORF">OLEA9_A071396</name>
</gene>
<feature type="domain" description="NAC" evidence="5">
    <location>
        <begin position="57"/>
        <end position="209"/>
    </location>
</feature>
<evidence type="ECO:0000256" key="4">
    <source>
        <dbReference type="ARBA" id="ARBA00023242"/>
    </source>
</evidence>
<comment type="caution">
    <text evidence="6">The sequence shown here is derived from an EMBL/GenBank/DDBJ whole genome shotgun (WGS) entry which is preliminary data.</text>
</comment>
<organism evidence="6 7">
    <name type="scientific">Olea europaea subsp. europaea</name>
    <dbReference type="NCBI Taxonomy" id="158383"/>
    <lineage>
        <taxon>Eukaryota</taxon>
        <taxon>Viridiplantae</taxon>
        <taxon>Streptophyta</taxon>
        <taxon>Embryophyta</taxon>
        <taxon>Tracheophyta</taxon>
        <taxon>Spermatophyta</taxon>
        <taxon>Magnoliopsida</taxon>
        <taxon>eudicotyledons</taxon>
        <taxon>Gunneridae</taxon>
        <taxon>Pentapetalae</taxon>
        <taxon>asterids</taxon>
        <taxon>lamiids</taxon>
        <taxon>Lamiales</taxon>
        <taxon>Oleaceae</taxon>
        <taxon>Oleeae</taxon>
        <taxon>Olea</taxon>
    </lineage>
</organism>
<accession>A0A8S0V4L4</accession>
<dbReference type="SUPFAM" id="SSF101941">
    <property type="entry name" value="NAC domain"/>
    <property type="match status" value="1"/>
</dbReference>
<evidence type="ECO:0000256" key="2">
    <source>
        <dbReference type="ARBA" id="ARBA00023125"/>
    </source>
</evidence>
<evidence type="ECO:0000256" key="1">
    <source>
        <dbReference type="ARBA" id="ARBA00023015"/>
    </source>
</evidence>
<keyword evidence="2" id="KW-0238">DNA-binding</keyword>
<evidence type="ECO:0000256" key="3">
    <source>
        <dbReference type="ARBA" id="ARBA00023163"/>
    </source>
</evidence>